<sequence length="49" mass="5682">MLHGTGITYTLQGDYYVPNFTLPAEEKTKSIGVWGQRHCRYLKEHRKAS</sequence>
<reference evidence="1" key="1">
    <citation type="submission" date="2020-08" db="EMBL/GenBank/DDBJ databases">
        <title>Genome public.</title>
        <authorList>
            <person name="Liu C."/>
            <person name="Sun Q."/>
        </authorList>
    </citation>
    <scope>NUCLEOTIDE SEQUENCE</scope>
    <source>
        <strain evidence="1">NSJ-32</strain>
    </source>
</reference>
<evidence type="ECO:0000313" key="2">
    <source>
        <dbReference type="Proteomes" id="UP000657006"/>
    </source>
</evidence>
<keyword evidence="2" id="KW-1185">Reference proteome</keyword>
<dbReference type="InterPro" id="IPR026989">
    <property type="entry name" value="TnpV"/>
</dbReference>
<gene>
    <name evidence="1" type="ORF">H8730_15635</name>
</gene>
<organism evidence="1 2">
    <name type="scientific">Bianquea renquensis</name>
    <dbReference type="NCBI Taxonomy" id="2763661"/>
    <lineage>
        <taxon>Bacteria</taxon>
        <taxon>Bacillati</taxon>
        <taxon>Bacillota</taxon>
        <taxon>Clostridia</taxon>
        <taxon>Eubacteriales</taxon>
        <taxon>Bianqueaceae</taxon>
        <taxon>Bianquea</taxon>
    </lineage>
</organism>
<comment type="caution">
    <text evidence="1">The sequence shown here is derived from an EMBL/GenBank/DDBJ whole genome shotgun (WGS) entry which is preliminary data.</text>
</comment>
<protein>
    <submittedName>
        <fullName evidence="1">TnpV protein</fullName>
    </submittedName>
</protein>
<dbReference type="Pfam" id="PF14198">
    <property type="entry name" value="TnpV"/>
    <property type="match status" value="1"/>
</dbReference>
<name>A0A926DWK4_9FIRM</name>
<accession>A0A926DWK4</accession>
<proteinExistence type="predicted"/>
<dbReference type="EMBL" id="JACRSQ010000038">
    <property type="protein sequence ID" value="MBC8544974.1"/>
    <property type="molecule type" value="Genomic_DNA"/>
</dbReference>
<dbReference type="AlphaFoldDB" id="A0A926DWK4"/>
<evidence type="ECO:0000313" key="1">
    <source>
        <dbReference type="EMBL" id="MBC8544974.1"/>
    </source>
</evidence>
<dbReference type="Proteomes" id="UP000657006">
    <property type="component" value="Unassembled WGS sequence"/>
</dbReference>